<dbReference type="RefSeq" id="WP_168848992.1">
    <property type="nucleotide sequence ID" value="NZ_JAAVSD010000007.1"/>
</dbReference>
<accession>A0ABX1L2L9</accession>
<evidence type="ECO:0000313" key="2">
    <source>
        <dbReference type="Proteomes" id="UP000707477"/>
    </source>
</evidence>
<comment type="caution">
    <text evidence="1">The sequence shown here is derived from an EMBL/GenBank/DDBJ whole genome shotgun (WGS) entry which is preliminary data.</text>
</comment>
<dbReference type="EMBL" id="JAAVSD010000007">
    <property type="protein sequence ID" value="NLR29276.1"/>
    <property type="molecule type" value="Genomic_DNA"/>
</dbReference>
<reference evidence="1 2" key="1">
    <citation type="submission" date="2020-03" db="EMBL/GenBank/DDBJ databases">
        <authorList>
            <person name="Zhang Z."/>
            <person name="Guo Z."/>
            <person name="Hou Q."/>
            <person name="Shen X."/>
        </authorList>
    </citation>
    <scope>NUCLEOTIDE SEQUENCE [LARGE SCALE GENOMIC DNA]</scope>
    <source>
        <strain evidence="1 2">HBUAS51329</strain>
    </source>
</reference>
<name>A0ABX1L2L9_9LACO</name>
<organism evidence="1 2">
    <name type="scientific">Levilactobacillus tujiorum</name>
    <dbReference type="NCBI Taxonomy" id="2912243"/>
    <lineage>
        <taxon>Bacteria</taxon>
        <taxon>Bacillati</taxon>
        <taxon>Bacillota</taxon>
        <taxon>Bacilli</taxon>
        <taxon>Lactobacillales</taxon>
        <taxon>Lactobacillaceae</taxon>
        <taxon>Levilactobacillus</taxon>
    </lineage>
</organism>
<keyword evidence="2" id="KW-1185">Reference proteome</keyword>
<proteinExistence type="predicted"/>
<dbReference type="Proteomes" id="UP000707477">
    <property type="component" value="Unassembled WGS sequence"/>
</dbReference>
<gene>
    <name evidence="1" type="ORF">HEQ44_03670</name>
</gene>
<evidence type="ECO:0000313" key="1">
    <source>
        <dbReference type="EMBL" id="NLR29276.1"/>
    </source>
</evidence>
<sequence>MIRLWQISDDGDIVEFKFQVEEDTSAGIVMFSRSRKATGFVGSVIDGYPESYRYRIRRHLFEMAEEKNFPEQYTIAWY</sequence>
<protein>
    <submittedName>
        <fullName evidence="1">Uncharacterized protein</fullName>
    </submittedName>
</protein>